<accession>A0A1E4SA26</accession>
<dbReference type="EMBL" id="KV453925">
    <property type="protein sequence ID" value="ODV76353.1"/>
    <property type="molecule type" value="Genomic_DNA"/>
</dbReference>
<name>A0A1E4SA26_CYBJN</name>
<dbReference type="OrthoDB" id="5578329at2759"/>
<reference evidence="2 3" key="1">
    <citation type="journal article" date="2016" name="Proc. Natl. Acad. Sci. U.S.A.">
        <title>Comparative genomics of biotechnologically important yeasts.</title>
        <authorList>
            <person name="Riley R."/>
            <person name="Haridas S."/>
            <person name="Wolfe K.H."/>
            <person name="Lopes M.R."/>
            <person name="Hittinger C.T."/>
            <person name="Goeker M."/>
            <person name="Salamov A.A."/>
            <person name="Wisecaver J.H."/>
            <person name="Long T.M."/>
            <person name="Calvey C.H."/>
            <person name="Aerts A.L."/>
            <person name="Barry K.W."/>
            <person name="Choi C."/>
            <person name="Clum A."/>
            <person name="Coughlan A.Y."/>
            <person name="Deshpande S."/>
            <person name="Douglass A.P."/>
            <person name="Hanson S.J."/>
            <person name="Klenk H.-P."/>
            <person name="LaButti K.M."/>
            <person name="Lapidus A."/>
            <person name="Lindquist E.A."/>
            <person name="Lipzen A.M."/>
            <person name="Meier-Kolthoff J.P."/>
            <person name="Ohm R.A."/>
            <person name="Otillar R.P."/>
            <person name="Pangilinan J.L."/>
            <person name="Peng Y."/>
            <person name="Rokas A."/>
            <person name="Rosa C.A."/>
            <person name="Scheuner C."/>
            <person name="Sibirny A.A."/>
            <person name="Slot J.C."/>
            <person name="Stielow J.B."/>
            <person name="Sun H."/>
            <person name="Kurtzman C.P."/>
            <person name="Blackwell M."/>
            <person name="Grigoriev I.V."/>
            <person name="Jeffries T.W."/>
        </authorList>
    </citation>
    <scope>NUCLEOTIDE SEQUENCE [LARGE SCALE GENOMIC DNA]</scope>
    <source>
        <strain evidence="3">ATCC 18201 / CBS 1600 / BCRC 20928 / JCM 3617 / NBRC 0987 / NRRL Y-1542</strain>
    </source>
</reference>
<dbReference type="Proteomes" id="UP000094389">
    <property type="component" value="Unassembled WGS sequence"/>
</dbReference>
<proteinExistence type="predicted"/>
<protein>
    <submittedName>
        <fullName evidence="2">Uncharacterized protein</fullName>
    </submittedName>
</protein>
<dbReference type="RefSeq" id="XP_020073392.1">
    <property type="nucleotide sequence ID" value="XM_020214130.1"/>
</dbReference>
<gene>
    <name evidence="2" type="ORF">CYBJADRAFT_165650</name>
</gene>
<organism evidence="2 3">
    <name type="scientific">Cyberlindnera jadinii (strain ATCC 18201 / CBS 1600 / BCRC 20928 / JCM 3617 / NBRC 0987 / NRRL Y-1542)</name>
    <name type="common">Torula yeast</name>
    <name type="synonym">Candida utilis</name>
    <dbReference type="NCBI Taxonomy" id="983966"/>
    <lineage>
        <taxon>Eukaryota</taxon>
        <taxon>Fungi</taxon>
        <taxon>Dikarya</taxon>
        <taxon>Ascomycota</taxon>
        <taxon>Saccharomycotina</taxon>
        <taxon>Saccharomycetes</taxon>
        <taxon>Phaffomycetales</taxon>
        <taxon>Phaffomycetaceae</taxon>
        <taxon>Cyberlindnera</taxon>
    </lineage>
</organism>
<dbReference type="AlphaFoldDB" id="A0A1E4SA26"/>
<feature type="compositionally biased region" description="Polar residues" evidence="1">
    <location>
        <begin position="31"/>
        <end position="44"/>
    </location>
</feature>
<dbReference type="Pfam" id="PF05032">
    <property type="entry name" value="Spo12"/>
    <property type="match status" value="1"/>
</dbReference>
<sequence length="69" mass="8135">MSDIHQQQQQQQQPNIHQKMLQRSLGAHPQLQHNFASPTDNMMSPCSKKLNDHKNRFIAQYVQFVYMAL</sequence>
<evidence type="ECO:0000313" key="3">
    <source>
        <dbReference type="Proteomes" id="UP000094389"/>
    </source>
</evidence>
<feature type="compositionally biased region" description="Low complexity" evidence="1">
    <location>
        <begin position="1"/>
        <end position="13"/>
    </location>
</feature>
<dbReference type="InterPro" id="IPR007727">
    <property type="entry name" value="Spo12"/>
</dbReference>
<dbReference type="GeneID" id="30988526"/>
<feature type="non-terminal residue" evidence="2">
    <location>
        <position position="69"/>
    </location>
</feature>
<feature type="region of interest" description="Disordered" evidence="1">
    <location>
        <begin position="1"/>
        <end position="44"/>
    </location>
</feature>
<evidence type="ECO:0000256" key="1">
    <source>
        <dbReference type="SAM" id="MobiDB-lite"/>
    </source>
</evidence>
<keyword evidence="3" id="KW-1185">Reference proteome</keyword>
<evidence type="ECO:0000313" key="2">
    <source>
        <dbReference type="EMBL" id="ODV76353.1"/>
    </source>
</evidence>